<dbReference type="Proteomes" id="UP000712281">
    <property type="component" value="Unassembled WGS sequence"/>
</dbReference>
<evidence type="ECO:0000313" key="2">
    <source>
        <dbReference type="EMBL" id="KAF2554867.1"/>
    </source>
</evidence>
<dbReference type="GO" id="GO:0046976">
    <property type="term" value="F:histone H3K27 methyltransferase activity"/>
    <property type="evidence" value="ECO:0007669"/>
    <property type="project" value="TreeGrafter"/>
</dbReference>
<dbReference type="GO" id="GO:0031507">
    <property type="term" value="P:heterochromatin formation"/>
    <property type="evidence" value="ECO:0007669"/>
    <property type="project" value="TreeGrafter"/>
</dbReference>
<name>A0A8S9HDW7_BRACR</name>
<dbReference type="InterPro" id="IPR001214">
    <property type="entry name" value="SET_dom"/>
</dbReference>
<organism evidence="2 3">
    <name type="scientific">Brassica cretica</name>
    <name type="common">Mustard</name>
    <dbReference type="NCBI Taxonomy" id="69181"/>
    <lineage>
        <taxon>Eukaryota</taxon>
        <taxon>Viridiplantae</taxon>
        <taxon>Streptophyta</taxon>
        <taxon>Embryophyta</taxon>
        <taxon>Tracheophyta</taxon>
        <taxon>Spermatophyta</taxon>
        <taxon>Magnoliopsida</taxon>
        <taxon>eudicotyledons</taxon>
        <taxon>Gunneridae</taxon>
        <taxon>Pentapetalae</taxon>
        <taxon>rosids</taxon>
        <taxon>malvids</taxon>
        <taxon>Brassicales</taxon>
        <taxon>Brassicaceae</taxon>
        <taxon>Brassiceae</taxon>
        <taxon>Brassica</taxon>
    </lineage>
</organism>
<sequence>MSVRSIAAEERGRAERKNGFSYLFTLNDKICIDARRKGNKLKFLNHSSKPNCYAKLMVVRGDHRIGLFADKNIGEGEELFFHYCYGPGHADWSQ</sequence>
<proteinExistence type="predicted"/>
<dbReference type="PROSITE" id="PS50280">
    <property type="entry name" value="SET"/>
    <property type="match status" value="1"/>
</dbReference>
<accession>A0A8S9HDW7</accession>
<dbReference type="InterPro" id="IPR045318">
    <property type="entry name" value="EZH1/2-like"/>
</dbReference>
<dbReference type="InterPro" id="IPR046341">
    <property type="entry name" value="SET_dom_sf"/>
</dbReference>
<evidence type="ECO:0000259" key="1">
    <source>
        <dbReference type="PROSITE" id="PS50280"/>
    </source>
</evidence>
<comment type="caution">
    <text evidence="2">The sequence shown here is derived from an EMBL/GenBank/DDBJ whole genome shotgun (WGS) entry which is preliminary data.</text>
</comment>
<dbReference type="SUPFAM" id="SSF82199">
    <property type="entry name" value="SET domain"/>
    <property type="match status" value="1"/>
</dbReference>
<dbReference type="Gene3D" id="2.170.270.10">
    <property type="entry name" value="SET domain"/>
    <property type="match status" value="1"/>
</dbReference>
<dbReference type="SMART" id="SM00317">
    <property type="entry name" value="SET"/>
    <property type="match status" value="1"/>
</dbReference>
<dbReference type="GO" id="GO:0005634">
    <property type="term" value="C:nucleus"/>
    <property type="evidence" value="ECO:0007669"/>
    <property type="project" value="TreeGrafter"/>
</dbReference>
<dbReference type="PANTHER" id="PTHR45747:SF7">
    <property type="entry name" value="HISTONE-LYSINE N-METHYLTRANSFERASE MEDEA"/>
    <property type="match status" value="1"/>
</dbReference>
<evidence type="ECO:0000313" key="3">
    <source>
        <dbReference type="Proteomes" id="UP000712281"/>
    </source>
</evidence>
<dbReference type="GO" id="GO:0003682">
    <property type="term" value="F:chromatin binding"/>
    <property type="evidence" value="ECO:0007669"/>
    <property type="project" value="TreeGrafter"/>
</dbReference>
<feature type="domain" description="SET" evidence="1">
    <location>
        <begin position="1"/>
        <end position="84"/>
    </location>
</feature>
<reference evidence="2" key="1">
    <citation type="submission" date="2019-12" db="EMBL/GenBank/DDBJ databases">
        <title>Genome sequencing and annotation of Brassica cretica.</title>
        <authorList>
            <person name="Studholme D.J."/>
            <person name="Sarris P.F."/>
        </authorList>
    </citation>
    <scope>NUCLEOTIDE SEQUENCE</scope>
    <source>
        <strain evidence="2">PFS-001/15</strain>
        <tissue evidence="2">Leaf</tissue>
    </source>
</reference>
<gene>
    <name evidence="2" type="ORF">F2Q68_00012754</name>
</gene>
<dbReference type="EMBL" id="QGKW02001940">
    <property type="protein sequence ID" value="KAF2554867.1"/>
    <property type="molecule type" value="Genomic_DNA"/>
</dbReference>
<dbReference type="Pfam" id="PF00856">
    <property type="entry name" value="SET"/>
    <property type="match status" value="1"/>
</dbReference>
<protein>
    <recommendedName>
        <fullName evidence="1">SET domain-containing protein</fullName>
    </recommendedName>
</protein>
<dbReference type="PANTHER" id="PTHR45747">
    <property type="entry name" value="HISTONE-LYSINE N-METHYLTRANSFERASE E(Z)"/>
    <property type="match status" value="1"/>
</dbReference>
<dbReference type="AlphaFoldDB" id="A0A8S9HDW7"/>